<accession>A0A3A2ZX81</accession>
<protein>
    <submittedName>
        <fullName evidence="2">Uncharacterized protein</fullName>
    </submittedName>
</protein>
<dbReference type="AlphaFoldDB" id="A0A3A2ZX81"/>
<name>A0A3A2ZX81_9EURO</name>
<proteinExistence type="predicted"/>
<dbReference type="OrthoDB" id="5337545at2759"/>
<dbReference type="STRING" id="2070753.A0A3A2ZX81"/>
<feature type="compositionally biased region" description="Polar residues" evidence="1">
    <location>
        <begin position="182"/>
        <end position="204"/>
    </location>
</feature>
<reference evidence="3" key="1">
    <citation type="submission" date="2017-02" db="EMBL/GenBank/DDBJ databases">
        <authorList>
            <person name="Tafer H."/>
            <person name="Lopandic K."/>
        </authorList>
    </citation>
    <scope>NUCLEOTIDE SEQUENCE [LARGE SCALE GENOMIC DNA]</scope>
    <source>
        <strain evidence="3">CBS 366.77</strain>
    </source>
</reference>
<feature type="compositionally biased region" description="Polar residues" evidence="1">
    <location>
        <begin position="51"/>
        <end position="81"/>
    </location>
</feature>
<evidence type="ECO:0000313" key="3">
    <source>
        <dbReference type="Proteomes" id="UP000266188"/>
    </source>
</evidence>
<gene>
    <name evidence="2" type="ORF">PHISCL_00750</name>
</gene>
<sequence length="352" mass="38334">MAEDKSNRDNYFGEGSRKNDSSSTESKGKQSESSIASRIQNSASGLARNAFFTTGPPQDIAQTLASREKTGPSSSASVGRLSSQAVADQYSQSSASSSTREQAREAPAETFRSTNTGRLNLPPFSEEEFQNTYDDSMYDNFFPNNTGLGKGKGKARDTELDSTDATHDPLGFDSTWERQSHKTVSNATTCQLPSDGQAVSTILSDPNFDPEFPPSAHEPFVPVPTELSSPQPLTPEEINVIEQFRRHLPPGEQSNPLQLNPSSLIPDIDTFLNGVGPGTDATALRDDVLTNLPGAKDWIAVEERYHDEVWGYLKPTLEAAKKEIEEKKGSDPHGEDGPAVRRLKMVLSHMKG</sequence>
<organism evidence="2 3">
    <name type="scientific">Aspergillus sclerotialis</name>
    <dbReference type="NCBI Taxonomy" id="2070753"/>
    <lineage>
        <taxon>Eukaryota</taxon>
        <taxon>Fungi</taxon>
        <taxon>Dikarya</taxon>
        <taxon>Ascomycota</taxon>
        <taxon>Pezizomycotina</taxon>
        <taxon>Eurotiomycetes</taxon>
        <taxon>Eurotiomycetidae</taxon>
        <taxon>Eurotiales</taxon>
        <taxon>Aspergillaceae</taxon>
        <taxon>Aspergillus</taxon>
        <taxon>Aspergillus subgen. Polypaecilum</taxon>
    </lineage>
</organism>
<feature type="compositionally biased region" description="Polar residues" evidence="1">
    <location>
        <begin position="31"/>
        <end position="44"/>
    </location>
</feature>
<feature type="region of interest" description="Disordered" evidence="1">
    <location>
        <begin position="1"/>
        <end position="232"/>
    </location>
</feature>
<keyword evidence="3" id="KW-1185">Reference proteome</keyword>
<comment type="caution">
    <text evidence="2">The sequence shown here is derived from an EMBL/GenBank/DDBJ whole genome shotgun (WGS) entry which is preliminary data.</text>
</comment>
<evidence type="ECO:0000256" key="1">
    <source>
        <dbReference type="SAM" id="MobiDB-lite"/>
    </source>
</evidence>
<evidence type="ECO:0000313" key="2">
    <source>
        <dbReference type="EMBL" id="RJE26943.1"/>
    </source>
</evidence>
<feature type="compositionally biased region" description="Low complexity" evidence="1">
    <location>
        <begin position="82"/>
        <end position="98"/>
    </location>
</feature>
<dbReference type="Proteomes" id="UP000266188">
    <property type="component" value="Unassembled WGS sequence"/>
</dbReference>
<feature type="compositionally biased region" description="Basic and acidic residues" evidence="1">
    <location>
        <begin position="15"/>
        <end position="30"/>
    </location>
</feature>
<dbReference type="EMBL" id="MVGC01000012">
    <property type="protein sequence ID" value="RJE26943.1"/>
    <property type="molecule type" value="Genomic_DNA"/>
</dbReference>
<feature type="compositionally biased region" description="Basic and acidic residues" evidence="1">
    <location>
        <begin position="154"/>
        <end position="167"/>
    </location>
</feature>